<comment type="similarity">
    <text evidence="1">Belongs to the IMPACT family.</text>
</comment>
<proteinExistence type="inferred from homology"/>
<feature type="domain" description="Impact N-terminal" evidence="2">
    <location>
        <begin position="18"/>
        <end position="123"/>
    </location>
</feature>
<keyword evidence="5" id="KW-1185">Reference proteome</keyword>
<dbReference type="InterPro" id="IPR015796">
    <property type="entry name" value="Impact_YigZ-like"/>
</dbReference>
<dbReference type="InterPro" id="IPR023582">
    <property type="entry name" value="Impact"/>
</dbReference>
<dbReference type="EMBL" id="JADKNH010000006">
    <property type="protein sequence ID" value="MBF4693826.1"/>
    <property type="molecule type" value="Genomic_DNA"/>
</dbReference>
<evidence type="ECO:0000259" key="3">
    <source>
        <dbReference type="Pfam" id="PF09186"/>
    </source>
</evidence>
<dbReference type="InterPro" id="IPR020568">
    <property type="entry name" value="Ribosomal_Su5_D2-typ_SF"/>
</dbReference>
<gene>
    <name evidence="4" type="ORF">ISU02_11865</name>
</gene>
<dbReference type="InterPro" id="IPR001498">
    <property type="entry name" value="Impact_N"/>
</dbReference>
<dbReference type="InterPro" id="IPR015269">
    <property type="entry name" value="UPF0029_Impact_C"/>
</dbReference>
<dbReference type="PROSITE" id="PS00910">
    <property type="entry name" value="UPF0029"/>
    <property type="match status" value="1"/>
</dbReference>
<dbReference type="SUPFAM" id="SSF54211">
    <property type="entry name" value="Ribosomal protein S5 domain 2-like"/>
    <property type="match status" value="1"/>
</dbReference>
<accession>A0ABR9ZV25</accession>
<evidence type="ECO:0000256" key="1">
    <source>
        <dbReference type="ARBA" id="ARBA00007665"/>
    </source>
</evidence>
<dbReference type="RefSeq" id="WP_194702057.1">
    <property type="nucleotide sequence ID" value="NZ_JADKNH010000006.1"/>
</dbReference>
<sequence length="214" mass="24051">MKPYKTILGESEIEISIQKSKFIGYAMPIESEEEAVLFIERIKKKHYTATHNVPVYLLGDDMSTQRYSDDGEPSGTAGVPVLEMLKREGITNLCIVITRYFGGIKLGTGGLVRAYTEAAQKAIEQAKIVNKAVYRKVELTLAYPMHGKIQNALMLMDNVVLEDTQFSDHVVILLYVIEGEQEQLSERLIDLTSSNVEIKILEPCYLTLYNGEIV</sequence>
<dbReference type="Pfam" id="PF09186">
    <property type="entry name" value="DUF1949"/>
    <property type="match status" value="1"/>
</dbReference>
<name>A0ABR9ZV25_9FIRM</name>
<dbReference type="InterPro" id="IPR036956">
    <property type="entry name" value="Impact_N_sf"/>
</dbReference>
<organism evidence="4 5">
    <name type="scientific">Fusibacter ferrireducens</name>
    <dbReference type="NCBI Taxonomy" id="2785058"/>
    <lineage>
        <taxon>Bacteria</taxon>
        <taxon>Bacillati</taxon>
        <taxon>Bacillota</taxon>
        <taxon>Clostridia</taxon>
        <taxon>Eubacteriales</taxon>
        <taxon>Eubacteriales Family XII. Incertae Sedis</taxon>
        <taxon>Fusibacter</taxon>
    </lineage>
</organism>
<dbReference type="Proteomes" id="UP000614200">
    <property type="component" value="Unassembled WGS sequence"/>
</dbReference>
<evidence type="ECO:0000313" key="4">
    <source>
        <dbReference type="EMBL" id="MBF4693826.1"/>
    </source>
</evidence>
<evidence type="ECO:0000259" key="2">
    <source>
        <dbReference type="Pfam" id="PF01205"/>
    </source>
</evidence>
<dbReference type="PANTHER" id="PTHR16301:SF20">
    <property type="entry name" value="IMPACT FAMILY MEMBER YIGZ"/>
    <property type="match status" value="1"/>
</dbReference>
<dbReference type="NCBIfam" id="TIGR00257">
    <property type="entry name" value="IMPACT_YIGZ"/>
    <property type="match status" value="1"/>
</dbReference>
<dbReference type="PANTHER" id="PTHR16301">
    <property type="entry name" value="IMPACT-RELATED"/>
    <property type="match status" value="1"/>
</dbReference>
<protein>
    <submittedName>
        <fullName evidence="4">YigZ family protein</fullName>
    </submittedName>
</protein>
<comment type="caution">
    <text evidence="4">The sequence shown here is derived from an EMBL/GenBank/DDBJ whole genome shotgun (WGS) entry which is preliminary data.</text>
</comment>
<evidence type="ECO:0000313" key="5">
    <source>
        <dbReference type="Proteomes" id="UP000614200"/>
    </source>
</evidence>
<feature type="domain" description="UPF0029" evidence="3">
    <location>
        <begin position="139"/>
        <end position="193"/>
    </location>
</feature>
<dbReference type="InterPro" id="IPR020569">
    <property type="entry name" value="UPF0029_Impact_CS"/>
</dbReference>
<dbReference type="Pfam" id="PF01205">
    <property type="entry name" value="Impact_N"/>
    <property type="match status" value="1"/>
</dbReference>
<dbReference type="Gene3D" id="3.30.230.30">
    <property type="entry name" value="Impact, N-terminal domain"/>
    <property type="match status" value="1"/>
</dbReference>
<dbReference type="InterPro" id="IPR035647">
    <property type="entry name" value="EFG_III/V"/>
</dbReference>
<reference evidence="4 5" key="1">
    <citation type="submission" date="2020-11" db="EMBL/GenBank/DDBJ databases">
        <title>Fusibacter basophilias sp. nov.</title>
        <authorList>
            <person name="Qiu D."/>
        </authorList>
    </citation>
    <scope>NUCLEOTIDE SEQUENCE [LARGE SCALE GENOMIC DNA]</scope>
    <source>
        <strain evidence="4 5">Q10-2</strain>
    </source>
</reference>
<dbReference type="SUPFAM" id="SSF54980">
    <property type="entry name" value="EF-G C-terminal domain-like"/>
    <property type="match status" value="1"/>
</dbReference>